<reference evidence="2 3" key="1">
    <citation type="submission" date="2020-10" db="EMBL/GenBank/DDBJ databases">
        <title>Resistance determinants and their genetic context in bacteria from a longitudinal study of pigs reared under conventional and antibiotic-free husbandry practices.</title>
        <authorList>
            <person name="Poulin-Laprade D."/>
            <person name="Brouard J.-S."/>
            <person name="Gagnon N."/>
            <person name="Turcotte A."/>
            <person name="Langlois A."/>
            <person name="Matte J.J."/>
            <person name="Carrillo C.D."/>
            <person name="Zaheer R."/>
            <person name="McAllister T."/>
            <person name="Topp E."/>
            <person name="Talbot G."/>
        </authorList>
    </citation>
    <scope>NUCLEOTIDE SEQUENCE [LARGE SCALE GENOMIC DNA]</scope>
    <source>
        <strain evidence="2 3">Res13-Abat-PEB01-P1-04-A</strain>
    </source>
</reference>
<keyword evidence="1" id="KW-1133">Transmembrane helix</keyword>
<protein>
    <submittedName>
        <fullName evidence="2">Uncharacterized protein</fullName>
    </submittedName>
</protein>
<gene>
    <name evidence="2" type="ORF">IMO34_09915</name>
</gene>
<evidence type="ECO:0000313" key="2">
    <source>
        <dbReference type="EMBL" id="QPF10656.1"/>
    </source>
</evidence>
<feature type="transmembrane region" description="Helical" evidence="1">
    <location>
        <begin position="53"/>
        <end position="75"/>
    </location>
</feature>
<keyword evidence="1" id="KW-0812">Transmembrane</keyword>
<sequence>MPVNLKIIPPTAWRPTPIHFGYWFSVLGALVAMATIAGLAFDRQGESIKLWILFPAGIVLVWLLVFVLRVLFWLFQHNHADGWDRKREETLLRETRRGRRGLQILHIGVDIPLPEEPGHSPVTLLMEGPSILKSQVGRGREDYCLHTFFPIPPMVHESDDSLEPEQQDLVVFQARLQKLLADVAIALAPFSPKQTLSVLFEVDTSILPRRFIPAWHESLREAGIVQTIEYVDGHGAQFIDEWLDNRINDRSLLLVIAAQVAPEIRQGSAEAMVALLLGNRLTQNTIPPLAWLHRPERAVPQLLEEAIEQAADWAPLEAGQVKHLWLSGLTLEEASAVIPVMTIPLLSGVPSPAGRHNTDLIIGHAGCVSPWLAAAMGALAAQQTGSAQLAISADDVTGTLWIQAITPRASHPDTVAARVQHG</sequence>
<name>A0AAQ0BNH4_RAOTE</name>
<dbReference type="AlphaFoldDB" id="A0AAQ0BNH4"/>
<dbReference type="EMBL" id="CP062916">
    <property type="protein sequence ID" value="QPF10656.1"/>
    <property type="molecule type" value="Genomic_DNA"/>
</dbReference>
<organism evidence="2 3">
    <name type="scientific">Raoultella terrigena</name>
    <name type="common">Klebsiella terrigena</name>
    <dbReference type="NCBI Taxonomy" id="577"/>
    <lineage>
        <taxon>Bacteria</taxon>
        <taxon>Pseudomonadati</taxon>
        <taxon>Pseudomonadota</taxon>
        <taxon>Gammaproteobacteria</taxon>
        <taxon>Enterobacterales</taxon>
        <taxon>Enterobacteriaceae</taxon>
        <taxon>Klebsiella/Raoultella group</taxon>
        <taxon>Raoultella</taxon>
    </lineage>
</organism>
<accession>A0AAQ0BNH4</accession>
<feature type="transmembrane region" description="Helical" evidence="1">
    <location>
        <begin position="20"/>
        <end position="41"/>
    </location>
</feature>
<evidence type="ECO:0000313" key="3">
    <source>
        <dbReference type="Proteomes" id="UP000594500"/>
    </source>
</evidence>
<evidence type="ECO:0000256" key="1">
    <source>
        <dbReference type="SAM" id="Phobius"/>
    </source>
</evidence>
<proteinExistence type="predicted"/>
<keyword evidence="1" id="KW-0472">Membrane</keyword>
<dbReference type="Proteomes" id="UP000594500">
    <property type="component" value="Chromosome"/>
</dbReference>